<dbReference type="HOGENOM" id="CLU_3303195_0_0_6"/>
<accession>D4XTA1</accession>
<comment type="caution">
    <text evidence="1">The sequence shown here is derived from an EMBL/GenBank/DDBJ whole genome shotgun (WGS) entry which is preliminary data.</text>
</comment>
<dbReference type="AlphaFoldDB" id="D4XTA1"/>
<protein>
    <submittedName>
        <fullName evidence="1">Uncharacterized protein</fullName>
    </submittedName>
</protein>
<evidence type="ECO:0000313" key="2">
    <source>
        <dbReference type="Proteomes" id="UP000003085"/>
    </source>
</evidence>
<sequence length="39" mass="4538">MLFERKALVVLISDSIITAKKKLTDLRFVDISKPYNKQD</sequence>
<proteinExistence type="predicted"/>
<name>D4XTA1_ACIHA</name>
<evidence type="ECO:0000313" key="1">
    <source>
        <dbReference type="EMBL" id="EFF81555.1"/>
    </source>
</evidence>
<organism evidence="1 2">
    <name type="scientific">Acinetobacter haemolyticus ATCC 19194</name>
    <dbReference type="NCBI Taxonomy" id="707232"/>
    <lineage>
        <taxon>Bacteria</taxon>
        <taxon>Pseudomonadati</taxon>
        <taxon>Pseudomonadota</taxon>
        <taxon>Gammaproteobacteria</taxon>
        <taxon>Moraxellales</taxon>
        <taxon>Moraxellaceae</taxon>
        <taxon>Acinetobacter</taxon>
    </lineage>
</organism>
<dbReference type="Proteomes" id="UP000003085">
    <property type="component" value="Unassembled WGS sequence"/>
</dbReference>
<gene>
    <name evidence="1" type="ORF">HMP0015_2943</name>
</gene>
<reference evidence="2" key="1">
    <citation type="submission" date="2010-03" db="EMBL/GenBank/DDBJ databases">
        <title>Complete sequence of Mobiluncus curtisii ATCC 43063.</title>
        <authorList>
            <person name="Muzny D."/>
            <person name="Qin X."/>
            <person name="Deng J."/>
            <person name="Jiang H."/>
            <person name="Liu Y."/>
            <person name="Qu J."/>
            <person name="Song X.-Z."/>
            <person name="Zhang L."/>
            <person name="Thornton R."/>
            <person name="Coyle M."/>
            <person name="Francisco L."/>
            <person name="Jackson L."/>
            <person name="Javaid M."/>
            <person name="Korchina V."/>
            <person name="Kovar C."/>
            <person name="Mata R."/>
            <person name="Mathew T."/>
            <person name="Ngo R."/>
            <person name="Nguyen L."/>
            <person name="Nguyen N."/>
            <person name="Okwuonu G."/>
            <person name="Ongeri F."/>
            <person name="Pham C."/>
            <person name="Simmons D."/>
            <person name="Wilczek-Boney K."/>
            <person name="Hale W."/>
            <person name="Jakkamsetti A."/>
            <person name="Pham P."/>
            <person name="Ruth R."/>
            <person name="San Lucas F."/>
            <person name="Warren J."/>
            <person name="Zhang J."/>
            <person name="Zhao Z."/>
            <person name="Zhou C."/>
            <person name="Zhu D."/>
            <person name="Lee S."/>
            <person name="Bess C."/>
            <person name="Blankenburg K."/>
            <person name="Forbes L."/>
            <person name="Fu Q."/>
            <person name="Gubbala S."/>
            <person name="Hirani K."/>
            <person name="Jayaseelan J.C."/>
            <person name="Lara F."/>
            <person name="Munidasa M."/>
            <person name="Palculict T."/>
            <person name="Patil S."/>
            <person name="Pu L.-L."/>
            <person name="Saada N."/>
            <person name="Tang L."/>
            <person name="Weissenberger G."/>
            <person name="Zhu Y."/>
            <person name="Hemphill L."/>
            <person name="Shang Y."/>
            <person name="Youmans B."/>
            <person name="Ayvaz T."/>
            <person name="Ross M."/>
            <person name="Santibanez J."/>
            <person name="Aqrawi P."/>
            <person name="Gross S."/>
            <person name="Joshi V."/>
            <person name="Fowler G."/>
            <person name="Nazareth L."/>
            <person name="Reid J."/>
            <person name="Worley K."/>
            <person name="Petrosino J."/>
            <person name="Highlander S."/>
            <person name="Gibbs R."/>
            <person name="Gibbs R."/>
        </authorList>
    </citation>
    <scope>NUCLEOTIDE SEQUENCE [LARGE SCALE GENOMIC DNA]</scope>
    <source>
        <strain evidence="2">ATCC 19194</strain>
    </source>
</reference>
<dbReference type="EMBL" id="ADMT01000221">
    <property type="protein sequence ID" value="EFF81555.1"/>
    <property type="molecule type" value="Genomic_DNA"/>
</dbReference>